<dbReference type="RefSeq" id="WP_259135264.1">
    <property type="nucleotide sequence ID" value="NZ_JANUCS010000012.1"/>
</dbReference>
<proteinExistence type="predicted"/>
<reference evidence="3 4" key="1">
    <citation type="submission" date="2018-08" db="EMBL/GenBank/DDBJ databases">
        <title>The metabolism and importance of syntrophic acetate oxidation coupled to methane or sulfide production in haloalkaline environments.</title>
        <authorList>
            <person name="Timmers P.H.A."/>
            <person name="Vavourakis C.D."/>
            <person name="Sorokin D.Y."/>
            <person name="Sinninghe Damste J.S."/>
            <person name="Muyzer G."/>
            <person name="Stams A.J.M."/>
            <person name="Plugge C.M."/>
        </authorList>
    </citation>
    <scope>NUCLEOTIDE SEQUENCE [LARGE SCALE GENOMIC DNA]</scope>
    <source>
        <strain evidence="3">MSAO_Arc3</strain>
    </source>
</reference>
<dbReference type="AlphaFoldDB" id="A0A424YLR6"/>
<dbReference type="Gene3D" id="3.90.230.10">
    <property type="entry name" value="Creatinase/methionine aminopeptidase superfamily"/>
    <property type="match status" value="1"/>
</dbReference>
<dbReference type="SUPFAM" id="SSF53092">
    <property type="entry name" value="Creatinase/prolidase N-terminal domain"/>
    <property type="match status" value="1"/>
</dbReference>
<dbReference type="EMBL" id="QZAB01000589">
    <property type="protein sequence ID" value="RQD79923.1"/>
    <property type="molecule type" value="Genomic_DNA"/>
</dbReference>
<dbReference type="Pfam" id="PF01321">
    <property type="entry name" value="Creatinase_N"/>
    <property type="match status" value="1"/>
</dbReference>
<sequence>MTENISDRDISDYLTQNNTDALIIIGDINNSDLFYATQFFAADSFTYIQSKENIEILFVPDMERERAAIESRVHDIRTLSDYKYQEKVKYASDSYDAYCECLGELLRDLKVRRVSVPKKFPLYIAQYLKEMGFTVLPIKSPFRKMRTIKSENEINNIKNVQSACEQAMKCAVTIIEDSEVLDGLLYYKNKPLTSEYVKSSIEHKLIDLGCQGKGTIVSCGKDAAIPHHRGKGNLSAGEPIVIDIFPQSKNTLYYSDMCRTVIKGDAPKNLLDMYNAVLESQEEAIKMIKPGMSCGEIHKRVCAIFEEKGYDTHLSNSKYGFIHATGHGVGIEVHEDPKVSENDEILEEGNVITIEPGLYYPSIGGIRVEDIILVTSDGYENLTGFEKKFVV</sequence>
<feature type="domain" description="Peptidase M24" evidence="1">
    <location>
        <begin position="156"/>
        <end position="375"/>
    </location>
</feature>
<dbReference type="InterPro" id="IPR029149">
    <property type="entry name" value="Creatin/AminoP/Spt16_N"/>
</dbReference>
<keyword evidence="3" id="KW-0031">Aminopeptidase</keyword>
<dbReference type="Proteomes" id="UP000284763">
    <property type="component" value="Unassembled WGS sequence"/>
</dbReference>
<dbReference type="InterPro" id="IPR050659">
    <property type="entry name" value="Peptidase_M24B"/>
</dbReference>
<keyword evidence="3" id="KW-0378">Hydrolase</keyword>
<dbReference type="InterPro" id="IPR000994">
    <property type="entry name" value="Pept_M24"/>
</dbReference>
<comment type="caution">
    <text evidence="3">The sequence shown here is derived from an EMBL/GenBank/DDBJ whole genome shotgun (WGS) entry which is preliminary data.</text>
</comment>
<dbReference type="Gene3D" id="3.40.350.10">
    <property type="entry name" value="Creatinase/prolidase N-terminal domain"/>
    <property type="match status" value="1"/>
</dbReference>
<dbReference type="PANTHER" id="PTHR46112">
    <property type="entry name" value="AMINOPEPTIDASE"/>
    <property type="match status" value="1"/>
</dbReference>
<accession>A0A424YLR6</accession>
<keyword evidence="3" id="KW-0645">Protease</keyword>
<name>A0A424YLR6_9EURY</name>
<dbReference type="InterPro" id="IPR036005">
    <property type="entry name" value="Creatinase/aminopeptidase-like"/>
</dbReference>
<dbReference type="GO" id="GO:0004177">
    <property type="term" value="F:aminopeptidase activity"/>
    <property type="evidence" value="ECO:0007669"/>
    <property type="project" value="UniProtKB-KW"/>
</dbReference>
<dbReference type="InterPro" id="IPR000587">
    <property type="entry name" value="Creatinase_N"/>
</dbReference>
<organism evidence="3 4">
    <name type="scientific">Methanosalsum natronophilum</name>
    <dbReference type="NCBI Taxonomy" id="768733"/>
    <lineage>
        <taxon>Archaea</taxon>
        <taxon>Methanobacteriati</taxon>
        <taxon>Methanobacteriota</taxon>
        <taxon>Stenosarchaea group</taxon>
        <taxon>Methanomicrobia</taxon>
        <taxon>Methanosarcinales</taxon>
        <taxon>Methanosarcinaceae</taxon>
        <taxon>Methanosalsum</taxon>
    </lineage>
</organism>
<gene>
    <name evidence="3" type="ORF">D5R95_09215</name>
</gene>
<evidence type="ECO:0000313" key="4">
    <source>
        <dbReference type="Proteomes" id="UP000284763"/>
    </source>
</evidence>
<dbReference type="PANTHER" id="PTHR46112:SF2">
    <property type="entry name" value="XAA-PRO AMINOPEPTIDASE P-RELATED"/>
    <property type="match status" value="1"/>
</dbReference>
<evidence type="ECO:0000259" key="2">
    <source>
        <dbReference type="Pfam" id="PF01321"/>
    </source>
</evidence>
<dbReference type="SUPFAM" id="SSF55920">
    <property type="entry name" value="Creatinase/aminopeptidase"/>
    <property type="match status" value="1"/>
</dbReference>
<feature type="domain" description="Creatinase N-terminal" evidence="2">
    <location>
        <begin position="12"/>
        <end position="148"/>
    </location>
</feature>
<dbReference type="Pfam" id="PF00557">
    <property type="entry name" value="Peptidase_M24"/>
    <property type="match status" value="1"/>
</dbReference>
<evidence type="ECO:0000313" key="3">
    <source>
        <dbReference type="EMBL" id="RQD79923.1"/>
    </source>
</evidence>
<evidence type="ECO:0000259" key="1">
    <source>
        <dbReference type="Pfam" id="PF00557"/>
    </source>
</evidence>
<protein>
    <submittedName>
        <fullName evidence="3">Aminopeptidase P family protein</fullName>
    </submittedName>
</protein>